<keyword evidence="2" id="KW-1185">Reference proteome</keyword>
<comment type="caution">
    <text evidence="1">The sequence shown here is derived from an EMBL/GenBank/DDBJ whole genome shotgun (WGS) entry which is preliminary data.</text>
</comment>
<evidence type="ECO:0000313" key="2">
    <source>
        <dbReference type="Proteomes" id="UP000744676"/>
    </source>
</evidence>
<protein>
    <submittedName>
        <fullName evidence="1">Uncharacterized protein</fullName>
    </submittedName>
</protein>
<accession>A0ACB6V680</accession>
<evidence type="ECO:0000313" key="1">
    <source>
        <dbReference type="EMBL" id="KAF5099113.1"/>
    </source>
</evidence>
<gene>
    <name evidence="1" type="ORF">D0Z00_001777</name>
</gene>
<dbReference type="Proteomes" id="UP000744676">
    <property type="component" value="Unassembled WGS sequence"/>
</dbReference>
<proteinExistence type="predicted"/>
<organism evidence="1 2">
    <name type="scientific">Geotrichum galactomycetum</name>
    <dbReference type="NCBI Taxonomy" id="27317"/>
    <lineage>
        <taxon>Eukaryota</taxon>
        <taxon>Fungi</taxon>
        <taxon>Dikarya</taxon>
        <taxon>Ascomycota</taxon>
        <taxon>Saccharomycotina</taxon>
        <taxon>Dipodascomycetes</taxon>
        <taxon>Dipodascales</taxon>
        <taxon>Dipodascaceae</taxon>
        <taxon>Geotrichum</taxon>
    </lineage>
</organism>
<dbReference type="EMBL" id="QVQA01000037">
    <property type="protein sequence ID" value="KAF5099113.1"/>
    <property type="molecule type" value="Genomic_DNA"/>
</dbReference>
<reference evidence="1 2" key="1">
    <citation type="journal article" date="2020" name="Front. Microbiol.">
        <title>Phenotypic and Genetic Characterization of the Cheese Ripening Yeast Geotrichum candidum.</title>
        <authorList>
            <person name="Perkins V."/>
            <person name="Vignola S."/>
            <person name="Lessard M.H."/>
            <person name="Plante P.L."/>
            <person name="Corbeil J."/>
            <person name="Dugat-Bony E."/>
            <person name="Frenette M."/>
            <person name="Labrie S."/>
        </authorList>
    </citation>
    <scope>NUCLEOTIDE SEQUENCE [LARGE SCALE GENOMIC DNA]</scope>
    <source>
        <strain evidence="1 2">LMA-1147</strain>
    </source>
</reference>
<sequence>MRYLNRARLFAYVGVPMSILGYGLQVYFIDMKNGRIGSSAMFITSRVLMGIGRSLYQTSTQVIVQGSVDKSDVAVTTAIFFALMTVGGAIGSSIGGALWNNILPNELNNRLPEELKANATMIFKSLPTALKFPKGSAGRDAIVMSYIRTLRVNSIVTLGISIPMLVLMFMITDIKLDKDADENNARKNELALEEQDDTKSDTDPDNEKKVVITNTTLISESK</sequence>
<name>A0ACB6V680_9ASCO</name>